<dbReference type="Proteomes" id="UP000076004">
    <property type="component" value="Chromosome 10"/>
</dbReference>
<accession>A0A151LKP2</accession>
<dbReference type="KEGG" id="pgab:PGSY75_1013900"/>
<dbReference type="EMBL" id="LVLB01000011">
    <property type="protein sequence ID" value="KYN99514.1"/>
    <property type="molecule type" value="Genomic_DNA"/>
</dbReference>
<evidence type="ECO:0000256" key="8">
    <source>
        <dbReference type="ARBA" id="ARBA00046432"/>
    </source>
</evidence>
<evidence type="ECO:0000313" key="12">
    <source>
        <dbReference type="EMBL" id="KYN99514.1"/>
    </source>
</evidence>
<dbReference type="PANTHER" id="PTHR10233">
    <property type="entry name" value="TRANSLATION INITIATION FACTOR EIF-2B"/>
    <property type="match status" value="1"/>
</dbReference>
<dbReference type="InterPro" id="IPR037171">
    <property type="entry name" value="NagB/RpiA_transferase-like"/>
</dbReference>
<evidence type="ECO:0000256" key="10">
    <source>
        <dbReference type="SAM" id="Coils"/>
    </source>
</evidence>
<keyword evidence="10" id="KW-0175">Coiled coil</keyword>
<comment type="caution">
    <text evidence="12">The sequence shown here is derived from an EMBL/GenBank/DDBJ whole genome shotgun (WGS) entry which is preliminary data.</text>
</comment>
<dbReference type="GO" id="GO:0003743">
    <property type="term" value="F:translation initiation factor activity"/>
    <property type="evidence" value="ECO:0007669"/>
    <property type="project" value="UniProtKB-KW"/>
</dbReference>
<dbReference type="SUPFAM" id="SSF100950">
    <property type="entry name" value="NagB/RpiA/CoA transferase-like"/>
    <property type="match status" value="2"/>
</dbReference>
<evidence type="ECO:0000256" key="1">
    <source>
        <dbReference type="ARBA" id="ARBA00004514"/>
    </source>
</evidence>
<evidence type="ECO:0000256" key="3">
    <source>
        <dbReference type="ARBA" id="ARBA00022490"/>
    </source>
</evidence>
<comment type="subunit">
    <text evidence="8">Component of the translation initiation factor 2B (eIF2B) complex which is a heterodecamer of two sets of five different subunits: alpha, beta, gamma, delta and epsilon. Subunits alpha, beta and delta comprise a regulatory subcomplex and subunits epsilon and gamma comprise a catalytic subcomplex. Within the complex, the hexameric regulatory complex resides at the center, with the two heterodimeric catalytic subcomplexes bound on opposite sides.</text>
</comment>
<gene>
    <name evidence="12" type="ORF">PGSY75_1013900</name>
</gene>
<organism evidence="12 13">
    <name type="scientific">Plasmodium gaboni</name>
    <dbReference type="NCBI Taxonomy" id="647221"/>
    <lineage>
        <taxon>Eukaryota</taxon>
        <taxon>Sar</taxon>
        <taxon>Alveolata</taxon>
        <taxon>Apicomplexa</taxon>
        <taxon>Aconoidasida</taxon>
        <taxon>Haemosporida</taxon>
        <taxon>Plasmodiidae</taxon>
        <taxon>Plasmodium</taxon>
        <taxon>Plasmodium (Laverania)</taxon>
    </lineage>
</organism>
<evidence type="ECO:0000256" key="2">
    <source>
        <dbReference type="ARBA" id="ARBA00007251"/>
    </source>
</evidence>
<comment type="subcellular location">
    <subcellularLocation>
        <location evidence="1">Cytoplasm</location>
        <location evidence="1">Cytosol</location>
    </subcellularLocation>
</comment>
<dbReference type="Pfam" id="PF01008">
    <property type="entry name" value="IF-2B"/>
    <property type="match status" value="1"/>
</dbReference>
<evidence type="ECO:0000256" key="5">
    <source>
        <dbReference type="ARBA" id="ARBA00022917"/>
    </source>
</evidence>
<dbReference type="InterPro" id="IPR000649">
    <property type="entry name" value="IF-2B-related"/>
</dbReference>
<evidence type="ECO:0000256" key="4">
    <source>
        <dbReference type="ARBA" id="ARBA00022540"/>
    </source>
</evidence>
<dbReference type="AlphaFoldDB" id="A0A151LKP2"/>
<dbReference type="RefSeq" id="XP_018641521.1">
    <property type="nucleotide sequence ID" value="XM_018785904.1"/>
</dbReference>
<dbReference type="GO" id="GO:0005829">
    <property type="term" value="C:cytosol"/>
    <property type="evidence" value="ECO:0007669"/>
    <property type="project" value="UniProtKB-SubCell"/>
</dbReference>
<proteinExistence type="inferred from homology"/>
<keyword evidence="4 12" id="KW-0396">Initiation factor</keyword>
<evidence type="ECO:0000313" key="13">
    <source>
        <dbReference type="Proteomes" id="UP000076004"/>
    </source>
</evidence>
<dbReference type="GeneID" id="29776506"/>
<keyword evidence="5" id="KW-0648">Protein biosynthesis</keyword>
<dbReference type="PANTHER" id="PTHR10233:SF14">
    <property type="entry name" value="TRANSLATION INITIATION FACTOR EIF-2B SUBUNIT DELTA"/>
    <property type="match status" value="1"/>
</dbReference>
<dbReference type="VEuPathDB" id="PlasmoDB:PGABG01_1011800"/>
<evidence type="ECO:0000256" key="7">
    <source>
        <dbReference type="ARBA" id="ARBA00044356"/>
    </source>
</evidence>
<feature type="coiled-coil region" evidence="10">
    <location>
        <begin position="703"/>
        <end position="730"/>
    </location>
</feature>
<comment type="similarity">
    <text evidence="2 9">Belongs to the eIF-2B alpha/beta/delta subunits family.</text>
</comment>
<evidence type="ECO:0000256" key="9">
    <source>
        <dbReference type="RuleBase" id="RU003814"/>
    </source>
</evidence>
<evidence type="ECO:0000256" key="6">
    <source>
        <dbReference type="ARBA" id="ARBA00044147"/>
    </source>
</evidence>
<protein>
    <recommendedName>
        <fullName evidence="6">Translation initiation factor eIF2B subunit delta</fullName>
    </recommendedName>
    <alternativeName>
        <fullName evidence="7">eIF2B GDP-GTP exchange factor subunit delta</fullName>
    </alternativeName>
</protein>
<dbReference type="VEuPathDB" id="PlasmoDB:PGSY75_1013900"/>
<evidence type="ECO:0000256" key="11">
    <source>
        <dbReference type="SAM" id="MobiDB-lite"/>
    </source>
</evidence>
<keyword evidence="3" id="KW-0963">Cytoplasm</keyword>
<dbReference type="InterPro" id="IPR042529">
    <property type="entry name" value="IF_2B-like_C"/>
</dbReference>
<dbReference type="Gene3D" id="3.40.50.10470">
    <property type="entry name" value="Translation initiation factor eif-2b, domain 2"/>
    <property type="match status" value="1"/>
</dbReference>
<feature type="region of interest" description="Disordered" evidence="11">
    <location>
        <begin position="228"/>
        <end position="252"/>
    </location>
</feature>
<feature type="region of interest" description="Disordered" evidence="11">
    <location>
        <begin position="186"/>
        <end position="207"/>
    </location>
</feature>
<reference evidence="12 13" key="1">
    <citation type="journal article" date="2016" name="Nat. Commun.">
        <title>Genomes of cryptic chimpanzee Plasmodium species reveal key evolutionary events leading to human malaria.</title>
        <authorList>
            <person name="Sundararaman S.A."/>
            <person name="Plenderleith L.J."/>
            <person name="Liu W."/>
            <person name="Loy D.E."/>
            <person name="Learn G.H."/>
            <person name="Li Y."/>
            <person name="Shaw K.S."/>
            <person name="Ayouba A."/>
            <person name="Peeters M."/>
            <person name="Speede S."/>
            <person name="Shaw G.M."/>
            <person name="Bushman F.D."/>
            <person name="Brisson D."/>
            <person name="Rayner J.C."/>
            <person name="Sharp P.M."/>
            <person name="Hahn B.H."/>
        </authorList>
    </citation>
    <scope>NUCLEOTIDE SEQUENCE [LARGE SCALE GENOMIC DNA]</scope>
    <source>
        <strain evidence="12 13">SY75</strain>
    </source>
</reference>
<name>A0A151LKP2_9APIC</name>
<sequence length="1073" mass="125140">MDDKSYSTFAKRKKKKVNGKINKEKFKKNIIKNDKYVKVSTLNKNISKKTFLHTLFKSFIKPYNERNTAFYSILCIINNIYKCTYFNEHRCFICKSLYEDTSKQLEEKKNIYYYYSSDGDDNNFPYNIYYNIRKINLNESNKTSKNSSNSNKIIVTANKNNAKTLNSCLLNECPLFSDTSNLEYADEERKKNDGTTEDYDESKENVKNMTNVENCNKVKMNVTLRHFSNNNKSNNINNNNNKSQNINNNNNNNYNSSENQLCACPVQNFVNVKLNFTNSNQYHFLSHEKSNFVDIYNFKVFDKISMYDKILLDLNQNEIHPNILRTGIFFNKCSITTHNHRNVDLLTALKSFIKDYTLPPYEPINKHMKIVIDKEINYIIMCKKHSVSMGEVIRWFKNMISEHIGKNVLEETKEIITNNINNYIRTKIVIPSINISNYVSNHIIENNDVILIYTFDYDIYLSILKAKRNGKNFEIILVDSEPYKNSYNIKLYTKLGISVTYTLIGGLFYNIRRCTKVLLGIDAIIHNSVYGHVGTSIICMMSNINNVDVYIVCETYKISNKILIDSFSMNNINNNLDIYDYMYMHHYHHHSNPHKCDHKCNKNVEGGTNFNKKLNNFIHSFSDIKKNNILFNNINTKYKKPTVRYVSTSVSAFALKKKAVTKKKKNKKEEWEGDDVSAVNEDKKVKDLNDVKKEDVKNEDVKNVKDVKKMNDIKEQREQLEDELKSSNKTLFNECTASLEDQTRENLKEKESQKLYIQYSNERITNEMKMQYESKIEHCDNYKSSSYTRHIETTKLHESTDTLVKCENTTNNSESNITCFTKNFKEEKTNITDVQEKHVCQMNNINDVEMEKKKLKTKEEKISLNYVKEVNTVSSNSTFTTGSTKSILKQQTYLSHEIKNEKTMVKINYKNISQTISSDNNNNNNSKVINKKNKVFFNLKNDRNNFEQSTYSLNFKNHFDIKSSNINTSTDQNINESDKDQMCCNDICHSICKSIGNVNIKNVCTDKHNDTNLFTSVFSHINKINSNNDKSFYVANICNDVTPLKYINYIVTEVGLYTSSNKNALNAFIHNNI</sequence>